<proteinExistence type="predicted"/>
<dbReference type="RefSeq" id="WP_236951361.1">
    <property type="nucleotide sequence ID" value="NZ_CP019937.1"/>
</dbReference>
<organism evidence="1 2">
    <name type="scientific">Ketogulonicigenium robustum</name>
    <dbReference type="NCBI Taxonomy" id="92947"/>
    <lineage>
        <taxon>Bacteria</taxon>
        <taxon>Pseudomonadati</taxon>
        <taxon>Pseudomonadota</taxon>
        <taxon>Alphaproteobacteria</taxon>
        <taxon>Rhodobacterales</taxon>
        <taxon>Roseobacteraceae</taxon>
        <taxon>Ketogulonicigenium</taxon>
    </lineage>
</organism>
<dbReference type="EMBL" id="CP019937">
    <property type="protein sequence ID" value="ARO15639.1"/>
    <property type="molecule type" value="Genomic_DNA"/>
</dbReference>
<reference evidence="1 2" key="1">
    <citation type="submission" date="2017-02" db="EMBL/GenBank/DDBJ databases">
        <title>Ketogulonicigenium robustum SPU B003 Genome sequencing and assembly.</title>
        <authorList>
            <person name="Li Y."/>
            <person name="Liu L."/>
            <person name="Wang C."/>
            <person name="Zhang M."/>
            <person name="Zhang T."/>
            <person name="Zhang Y."/>
        </authorList>
    </citation>
    <scope>NUCLEOTIDE SEQUENCE [LARGE SCALE GENOMIC DNA]</scope>
    <source>
        <strain evidence="1 2">SPU_B003</strain>
    </source>
</reference>
<dbReference type="STRING" id="92947.BVG79_02299"/>
<protein>
    <recommendedName>
        <fullName evidence="3">Glycosyl transferase family 2</fullName>
    </recommendedName>
</protein>
<dbReference type="Pfam" id="PF13704">
    <property type="entry name" value="Glyco_tranf_2_4"/>
    <property type="match status" value="1"/>
</dbReference>
<evidence type="ECO:0000313" key="2">
    <source>
        <dbReference type="Proteomes" id="UP000242447"/>
    </source>
</evidence>
<keyword evidence="2" id="KW-1185">Reference proteome</keyword>
<sequence length="350" mass="39621">MARAKAGPWQRLRARYAAADQKVRLDLRRRRLLRRSFASKGALTPVVDRTADIGADAILAVVVLRNEMARLPYFLQHYRSLGVTHFLCVDNGSDDGSAAYLAAQPDVSVWTTQAAYRAARFGLDWATCLLARFGHDRWCLTLDVDELLIYPYHETRDLYALTQWLDGQGLDRLPAMMLDLYPRGPVGAAPAGGDPLAHLQWFDAGNYTITIQDRMKNLWIQGGVRSRVFFADDPRKGPTLTKVPLIRWRRDYVYVNSTHSALPARLNHFYAPDGGEMPSGLLMHTKFLDTIVAKSQEELARGQHFARPTQYRDYHTALAQNPTLWCEASVRLQGWRQLEALGLLSRGGWI</sequence>
<gene>
    <name evidence="1" type="ORF">BVG79_02299</name>
</gene>
<dbReference type="AlphaFoldDB" id="A0A1W6P2I1"/>
<dbReference type="Proteomes" id="UP000242447">
    <property type="component" value="Chromosome"/>
</dbReference>
<evidence type="ECO:0008006" key="3">
    <source>
        <dbReference type="Google" id="ProtNLM"/>
    </source>
</evidence>
<evidence type="ECO:0000313" key="1">
    <source>
        <dbReference type="EMBL" id="ARO15639.1"/>
    </source>
</evidence>
<dbReference type="KEGG" id="kro:BVG79_02299"/>
<accession>A0A1W6P2I1</accession>
<name>A0A1W6P2I1_9RHOB</name>